<evidence type="ECO:0000313" key="3">
    <source>
        <dbReference type="EMBL" id="KAF2833820.1"/>
    </source>
</evidence>
<evidence type="ECO:0000256" key="1">
    <source>
        <dbReference type="SAM" id="MobiDB-lite"/>
    </source>
</evidence>
<evidence type="ECO:0000313" key="4">
    <source>
        <dbReference type="Proteomes" id="UP000799424"/>
    </source>
</evidence>
<feature type="compositionally biased region" description="Basic and acidic residues" evidence="1">
    <location>
        <begin position="13"/>
        <end position="31"/>
    </location>
</feature>
<name>A0A6A7AKN7_9PLEO</name>
<gene>
    <name evidence="3" type="ORF">CC86DRAFT_376916</name>
</gene>
<feature type="compositionally biased region" description="Polar residues" evidence="1">
    <location>
        <begin position="103"/>
        <end position="113"/>
    </location>
</feature>
<sequence length="153" mass="16888">MSNTDAPISSASDFKDDGDTTPRQRDFEHSPHTSSDAPPPPYSAPATERDSLLSHDYMYRGSEQLWRDLRPQLRHVPPSLERADESSQEDGDSAQTVRRRNASLATSGDSYESSLPSIDFNELYACIAVWLLTCLVVAAATTAAVVIWMLVTQ</sequence>
<dbReference type="EMBL" id="MU006216">
    <property type="protein sequence ID" value="KAF2833820.1"/>
    <property type="molecule type" value="Genomic_DNA"/>
</dbReference>
<feature type="transmembrane region" description="Helical" evidence="2">
    <location>
        <begin position="127"/>
        <end position="151"/>
    </location>
</feature>
<keyword evidence="2" id="KW-1133">Transmembrane helix</keyword>
<accession>A0A6A7AKN7</accession>
<feature type="compositionally biased region" description="Polar residues" evidence="1">
    <location>
        <begin position="1"/>
        <end position="12"/>
    </location>
</feature>
<proteinExistence type="predicted"/>
<organism evidence="3 4">
    <name type="scientific">Ophiobolus disseminans</name>
    <dbReference type="NCBI Taxonomy" id="1469910"/>
    <lineage>
        <taxon>Eukaryota</taxon>
        <taxon>Fungi</taxon>
        <taxon>Dikarya</taxon>
        <taxon>Ascomycota</taxon>
        <taxon>Pezizomycotina</taxon>
        <taxon>Dothideomycetes</taxon>
        <taxon>Pleosporomycetidae</taxon>
        <taxon>Pleosporales</taxon>
        <taxon>Pleosporineae</taxon>
        <taxon>Phaeosphaeriaceae</taxon>
        <taxon>Ophiobolus</taxon>
    </lineage>
</organism>
<feature type="region of interest" description="Disordered" evidence="1">
    <location>
        <begin position="1"/>
        <end position="50"/>
    </location>
</feature>
<dbReference type="AlphaFoldDB" id="A0A6A7AKN7"/>
<feature type="region of interest" description="Disordered" evidence="1">
    <location>
        <begin position="76"/>
        <end position="113"/>
    </location>
</feature>
<evidence type="ECO:0000256" key="2">
    <source>
        <dbReference type="SAM" id="Phobius"/>
    </source>
</evidence>
<keyword evidence="4" id="KW-1185">Reference proteome</keyword>
<keyword evidence="2" id="KW-0812">Transmembrane</keyword>
<reference evidence="3" key="1">
    <citation type="journal article" date="2020" name="Stud. Mycol.">
        <title>101 Dothideomycetes genomes: a test case for predicting lifestyles and emergence of pathogens.</title>
        <authorList>
            <person name="Haridas S."/>
            <person name="Albert R."/>
            <person name="Binder M."/>
            <person name="Bloem J."/>
            <person name="Labutti K."/>
            <person name="Salamov A."/>
            <person name="Andreopoulos B."/>
            <person name="Baker S."/>
            <person name="Barry K."/>
            <person name="Bills G."/>
            <person name="Bluhm B."/>
            <person name="Cannon C."/>
            <person name="Castanera R."/>
            <person name="Culley D."/>
            <person name="Daum C."/>
            <person name="Ezra D."/>
            <person name="Gonzalez J."/>
            <person name="Henrissat B."/>
            <person name="Kuo A."/>
            <person name="Liang C."/>
            <person name="Lipzen A."/>
            <person name="Lutzoni F."/>
            <person name="Magnuson J."/>
            <person name="Mondo S."/>
            <person name="Nolan M."/>
            <person name="Ohm R."/>
            <person name="Pangilinan J."/>
            <person name="Park H.-J."/>
            <person name="Ramirez L."/>
            <person name="Alfaro M."/>
            <person name="Sun H."/>
            <person name="Tritt A."/>
            <person name="Yoshinaga Y."/>
            <person name="Zwiers L.-H."/>
            <person name="Turgeon B."/>
            <person name="Goodwin S."/>
            <person name="Spatafora J."/>
            <person name="Crous P."/>
            <person name="Grigoriev I."/>
        </authorList>
    </citation>
    <scope>NUCLEOTIDE SEQUENCE</scope>
    <source>
        <strain evidence="3">CBS 113818</strain>
    </source>
</reference>
<protein>
    <submittedName>
        <fullName evidence="3">Uncharacterized protein</fullName>
    </submittedName>
</protein>
<dbReference type="Proteomes" id="UP000799424">
    <property type="component" value="Unassembled WGS sequence"/>
</dbReference>
<keyword evidence="2" id="KW-0472">Membrane</keyword>